<keyword evidence="1 3" id="KW-0853">WD repeat</keyword>
<dbReference type="RefSeq" id="WP_220191756.1">
    <property type="nucleotide sequence ID" value="NZ_BNJF01000001.1"/>
</dbReference>
<dbReference type="SUPFAM" id="SSF50978">
    <property type="entry name" value="WD40 repeat-like"/>
    <property type="match status" value="1"/>
</dbReference>
<reference evidence="5" key="1">
    <citation type="submission" date="2020-10" db="EMBL/GenBank/DDBJ databases">
        <title>Taxonomic study of unclassified bacteria belonging to the class Ktedonobacteria.</title>
        <authorList>
            <person name="Yabe S."/>
            <person name="Wang C.M."/>
            <person name="Zheng Y."/>
            <person name="Sakai Y."/>
            <person name="Cavaletti L."/>
            <person name="Monciardini P."/>
            <person name="Donadio S."/>
        </authorList>
    </citation>
    <scope>NUCLEOTIDE SEQUENCE</scope>
    <source>
        <strain evidence="5">SOSP1-1</strain>
    </source>
</reference>
<evidence type="ECO:0000256" key="2">
    <source>
        <dbReference type="ARBA" id="ARBA00022737"/>
    </source>
</evidence>
<comment type="caution">
    <text evidence="5">The sequence shown here is derived from an EMBL/GenBank/DDBJ whole genome shotgun (WGS) entry which is preliminary data.</text>
</comment>
<evidence type="ECO:0000259" key="4">
    <source>
        <dbReference type="PROSITE" id="PS50011"/>
    </source>
</evidence>
<dbReference type="SUPFAM" id="SSF56112">
    <property type="entry name" value="Protein kinase-like (PK-like)"/>
    <property type="match status" value="1"/>
</dbReference>
<evidence type="ECO:0000313" key="6">
    <source>
        <dbReference type="Proteomes" id="UP000612362"/>
    </source>
</evidence>
<evidence type="ECO:0000256" key="3">
    <source>
        <dbReference type="PROSITE-ProRule" id="PRU00221"/>
    </source>
</evidence>
<dbReference type="Gene3D" id="1.10.510.10">
    <property type="entry name" value="Transferase(Phosphotransferase) domain 1"/>
    <property type="match status" value="1"/>
</dbReference>
<dbReference type="Pfam" id="PF00400">
    <property type="entry name" value="WD40"/>
    <property type="match status" value="2"/>
</dbReference>
<dbReference type="SMART" id="SM00320">
    <property type="entry name" value="WD40"/>
    <property type="match status" value="6"/>
</dbReference>
<feature type="repeat" description="WD" evidence="3">
    <location>
        <begin position="391"/>
        <end position="432"/>
    </location>
</feature>
<protein>
    <recommendedName>
        <fullName evidence="4">Protein kinase domain-containing protein</fullName>
    </recommendedName>
</protein>
<dbReference type="PRINTS" id="PR00320">
    <property type="entry name" value="GPROTEINBRPT"/>
</dbReference>
<dbReference type="InterPro" id="IPR000719">
    <property type="entry name" value="Prot_kinase_dom"/>
</dbReference>
<dbReference type="GO" id="GO:0004672">
    <property type="term" value="F:protein kinase activity"/>
    <property type="evidence" value="ECO:0007669"/>
    <property type="project" value="InterPro"/>
</dbReference>
<dbReference type="InterPro" id="IPR036322">
    <property type="entry name" value="WD40_repeat_dom_sf"/>
</dbReference>
<dbReference type="Pfam" id="PF07714">
    <property type="entry name" value="PK_Tyr_Ser-Thr"/>
    <property type="match status" value="1"/>
</dbReference>
<feature type="repeat" description="WD" evidence="3">
    <location>
        <begin position="347"/>
        <end position="381"/>
    </location>
</feature>
<name>A0A8J3HRB1_9CHLR</name>
<organism evidence="5 6">
    <name type="scientific">Ktedonospora formicarum</name>
    <dbReference type="NCBI Taxonomy" id="2778364"/>
    <lineage>
        <taxon>Bacteria</taxon>
        <taxon>Bacillati</taxon>
        <taxon>Chloroflexota</taxon>
        <taxon>Ktedonobacteria</taxon>
        <taxon>Ktedonobacterales</taxon>
        <taxon>Ktedonobacteraceae</taxon>
        <taxon>Ktedonospora</taxon>
    </lineage>
</organism>
<accession>A0A8J3HRB1</accession>
<dbReference type="Gene3D" id="2.130.10.10">
    <property type="entry name" value="YVTN repeat-like/Quinoprotein amine dehydrogenase"/>
    <property type="match status" value="2"/>
</dbReference>
<evidence type="ECO:0000256" key="1">
    <source>
        <dbReference type="ARBA" id="ARBA00022574"/>
    </source>
</evidence>
<sequence length="643" mass="71084">MYVCLNPIEPHQAIDQTEHRRMCQTPQCGFLVQRAAIGRWQVQRLVHHQKTSDLYQATSAIPGEQVLVKVIRNPTPGLLSSLEPLQTLRHLHIHPILDIGQLHQEQAVYLVERYEAAGSLARFLKRKTRLPLMAISTLLSQVAQALQYAHERYLVHGSLQPEDCLIVNSNYIQVSDFYHGLLPEGTYPASVSPYTAPEHIQGQLLPASDQYALAMLATQLIHLHLPNDDIRSDPLSPSDDRIRQMLTRFPAPIGRILATGLNQDPLARYPTVLVFTRELQQALSGPIQSPAHMPSGIQLSPSAHAVHDSAEHVLQARQMPALARQVKIQENQENSLPPTQLAPLSRLPGHTESVTLVRWTQDGQHLASASLDRTVLIWKIQQRIGTPLATLTGYQGEISALSWSPDGSLLATAGKDAALRVWSLTHSPNFAARVDASWWGHDGPITALEWSPNVALLASGGKDQMVRLWDTKGVQQAFWHTNKRGVTALSWSPDGQILATGGNDRQVHLWVAASKAHLGSYTEHSDDIHQIRWSPDGKLLATASGKKKAEIHIWEPRSRQCLAQLRGNGREIAGMFWAKDASWLAVAFGGGILRCWHIVGTQVLPLPPVELGVTPIAMDGSLQQKIVAIGTGEMFISLQQWSK</sequence>
<dbReference type="InterPro" id="IPR024977">
    <property type="entry name" value="Apc4-like_WD40_dom"/>
</dbReference>
<dbReference type="InterPro" id="IPR020472">
    <property type="entry name" value="WD40_PAC1"/>
</dbReference>
<feature type="domain" description="Protein kinase" evidence="4">
    <location>
        <begin position="40"/>
        <end position="283"/>
    </location>
</feature>
<dbReference type="AlphaFoldDB" id="A0A8J3HRB1"/>
<dbReference type="CDD" id="cd00200">
    <property type="entry name" value="WD40"/>
    <property type="match status" value="1"/>
</dbReference>
<dbReference type="SMART" id="SM00220">
    <property type="entry name" value="S_TKc"/>
    <property type="match status" value="1"/>
</dbReference>
<dbReference type="PROSITE" id="PS50082">
    <property type="entry name" value="WD_REPEATS_2"/>
    <property type="match status" value="4"/>
</dbReference>
<dbReference type="Proteomes" id="UP000612362">
    <property type="component" value="Unassembled WGS sequence"/>
</dbReference>
<dbReference type="InterPro" id="IPR011009">
    <property type="entry name" value="Kinase-like_dom_sf"/>
</dbReference>
<proteinExistence type="predicted"/>
<gene>
    <name evidence="5" type="ORF">KSX_03420</name>
</gene>
<evidence type="ECO:0000313" key="5">
    <source>
        <dbReference type="EMBL" id="GHO42179.1"/>
    </source>
</evidence>
<dbReference type="GO" id="GO:0005524">
    <property type="term" value="F:ATP binding"/>
    <property type="evidence" value="ECO:0007669"/>
    <property type="project" value="InterPro"/>
</dbReference>
<dbReference type="InterPro" id="IPR001680">
    <property type="entry name" value="WD40_rpt"/>
</dbReference>
<dbReference type="InterPro" id="IPR015943">
    <property type="entry name" value="WD40/YVTN_repeat-like_dom_sf"/>
</dbReference>
<dbReference type="PANTHER" id="PTHR19848">
    <property type="entry name" value="WD40 REPEAT PROTEIN"/>
    <property type="match status" value="1"/>
</dbReference>
<dbReference type="PROSITE" id="PS50294">
    <property type="entry name" value="WD_REPEATS_REGION"/>
    <property type="match status" value="4"/>
</dbReference>
<keyword evidence="6" id="KW-1185">Reference proteome</keyword>
<keyword evidence="2" id="KW-0677">Repeat</keyword>
<feature type="repeat" description="WD" evidence="3">
    <location>
        <begin position="438"/>
        <end position="470"/>
    </location>
</feature>
<dbReference type="Pfam" id="PF12894">
    <property type="entry name" value="ANAPC4_WD40"/>
    <property type="match status" value="1"/>
</dbReference>
<dbReference type="PANTHER" id="PTHR19848:SF0">
    <property type="entry name" value="NOTCHLESS PROTEIN HOMOLOG 1"/>
    <property type="match status" value="1"/>
</dbReference>
<dbReference type="InterPro" id="IPR001245">
    <property type="entry name" value="Ser-Thr/Tyr_kinase_cat_dom"/>
</dbReference>
<dbReference type="PROSITE" id="PS50011">
    <property type="entry name" value="PROTEIN_KINASE_DOM"/>
    <property type="match status" value="1"/>
</dbReference>
<feature type="repeat" description="WD" evidence="3">
    <location>
        <begin position="479"/>
        <end position="510"/>
    </location>
</feature>
<dbReference type="EMBL" id="BNJF01000001">
    <property type="protein sequence ID" value="GHO42179.1"/>
    <property type="molecule type" value="Genomic_DNA"/>
</dbReference>